<dbReference type="GO" id="GO:0004047">
    <property type="term" value="F:aminomethyltransferase activity"/>
    <property type="evidence" value="ECO:0007669"/>
    <property type="project" value="UniProtKB-EC"/>
</dbReference>
<evidence type="ECO:0000256" key="7">
    <source>
        <dbReference type="ARBA" id="ARBA00047665"/>
    </source>
</evidence>
<evidence type="ECO:0000256" key="1">
    <source>
        <dbReference type="ARBA" id="ARBA00008609"/>
    </source>
</evidence>
<evidence type="ECO:0000256" key="6">
    <source>
        <dbReference type="ARBA" id="ARBA00031395"/>
    </source>
</evidence>
<evidence type="ECO:0000313" key="11">
    <source>
        <dbReference type="EMBL" id="GIL41075.1"/>
    </source>
</evidence>
<feature type="domain" description="GCVT N-terminal" evidence="9">
    <location>
        <begin position="14"/>
        <end position="263"/>
    </location>
</feature>
<dbReference type="GO" id="GO:0008483">
    <property type="term" value="F:transaminase activity"/>
    <property type="evidence" value="ECO:0007669"/>
    <property type="project" value="UniProtKB-KW"/>
</dbReference>
<proteinExistence type="inferred from homology"/>
<dbReference type="SUPFAM" id="SSF103025">
    <property type="entry name" value="Folate-binding domain"/>
    <property type="match status" value="1"/>
</dbReference>
<dbReference type="NCBIfam" id="NF010093">
    <property type="entry name" value="PRK13579.1"/>
    <property type="match status" value="1"/>
</dbReference>
<dbReference type="EC" id="2.1.2.10" evidence="2"/>
<dbReference type="EMBL" id="BOPV01000001">
    <property type="protein sequence ID" value="GIL41075.1"/>
    <property type="molecule type" value="Genomic_DNA"/>
</dbReference>
<dbReference type="Proteomes" id="UP000681075">
    <property type="component" value="Unassembled WGS sequence"/>
</dbReference>
<keyword evidence="4" id="KW-0808">Transferase</keyword>
<feature type="binding site" evidence="8">
    <location>
        <position position="201"/>
    </location>
    <ligand>
        <name>substrate</name>
    </ligand>
</feature>
<keyword evidence="3" id="KW-0032">Aminotransferase</keyword>
<dbReference type="InterPro" id="IPR006222">
    <property type="entry name" value="GCVT_N"/>
</dbReference>
<comment type="similarity">
    <text evidence="1">Belongs to the GcvT family.</text>
</comment>
<dbReference type="Pfam" id="PF08669">
    <property type="entry name" value="GCV_T_C"/>
    <property type="match status" value="1"/>
</dbReference>
<dbReference type="SUPFAM" id="SSF101790">
    <property type="entry name" value="Aminomethyltransferase beta-barrel domain"/>
    <property type="match status" value="1"/>
</dbReference>
<gene>
    <name evidence="11" type="ORF">TMPK1_33120</name>
</gene>
<feature type="domain" description="Aminomethyltransferase C-terminal" evidence="10">
    <location>
        <begin position="287"/>
        <end position="364"/>
    </location>
</feature>
<comment type="caution">
    <text evidence="11">The sequence shown here is derived from an EMBL/GenBank/DDBJ whole genome shotgun (WGS) entry which is preliminary data.</text>
</comment>
<dbReference type="InterPro" id="IPR027266">
    <property type="entry name" value="TrmE/GcvT-like"/>
</dbReference>
<dbReference type="RefSeq" id="WP_420244411.1">
    <property type="nucleotide sequence ID" value="NZ_BOPV01000001.1"/>
</dbReference>
<dbReference type="GO" id="GO:0005960">
    <property type="term" value="C:glycine cleavage complex"/>
    <property type="evidence" value="ECO:0007669"/>
    <property type="project" value="InterPro"/>
</dbReference>
<dbReference type="AlphaFoldDB" id="A0A8S8XIR9"/>
<dbReference type="PIRSF" id="PIRSF006487">
    <property type="entry name" value="GcvT"/>
    <property type="match status" value="1"/>
</dbReference>
<keyword evidence="5" id="KW-0809">Transit peptide</keyword>
<dbReference type="InterPro" id="IPR006223">
    <property type="entry name" value="GcvT"/>
</dbReference>
<dbReference type="GO" id="GO:0006546">
    <property type="term" value="P:glycine catabolic process"/>
    <property type="evidence" value="ECO:0007669"/>
    <property type="project" value="InterPro"/>
</dbReference>
<comment type="catalytic activity">
    <reaction evidence="7">
        <text>N(6)-[(R)-S(8)-aminomethyldihydrolipoyl]-L-lysyl-[protein] + (6S)-5,6,7,8-tetrahydrofolate = N(6)-[(R)-dihydrolipoyl]-L-lysyl-[protein] + (6R)-5,10-methylene-5,6,7,8-tetrahydrofolate + NH4(+)</text>
        <dbReference type="Rhea" id="RHEA:16945"/>
        <dbReference type="Rhea" id="RHEA-COMP:10475"/>
        <dbReference type="Rhea" id="RHEA-COMP:10492"/>
        <dbReference type="ChEBI" id="CHEBI:15636"/>
        <dbReference type="ChEBI" id="CHEBI:28938"/>
        <dbReference type="ChEBI" id="CHEBI:57453"/>
        <dbReference type="ChEBI" id="CHEBI:83100"/>
        <dbReference type="ChEBI" id="CHEBI:83143"/>
        <dbReference type="EC" id="2.1.2.10"/>
    </reaction>
</comment>
<evidence type="ECO:0000256" key="5">
    <source>
        <dbReference type="ARBA" id="ARBA00022946"/>
    </source>
</evidence>
<dbReference type="Gene3D" id="3.30.70.1400">
    <property type="entry name" value="Aminomethyltransferase beta-barrel domains"/>
    <property type="match status" value="1"/>
</dbReference>
<dbReference type="Gene3D" id="4.10.1250.10">
    <property type="entry name" value="Aminomethyltransferase fragment"/>
    <property type="match status" value="1"/>
</dbReference>
<evidence type="ECO:0000259" key="9">
    <source>
        <dbReference type="Pfam" id="PF01571"/>
    </source>
</evidence>
<reference evidence="11" key="1">
    <citation type="submission" date="2021-02" db="EMBL/GenBank/DDBJ databases">
        <title>Genome sequence of Rhodospirillales sp. strain TMPK1 isolated from soil.</title>
        <authorList>
            <person name="Nakai R."/>
            <person name="Kusada H."/>
            <person name="Tamaki H."/>
        </authorList>
    </citation>
    <scope>NUCLEOTIDE SEQUENCE</scope>
    <source>
        <strain evidence="11">TMPK1</strain>
    </source>
</reference>
<accession>A0A8S8XIR9</accession>
<evidence type="ECO:0000313" key="12">
    <source>
        <dbReference type="Proteomes" id="UP000681075"/>
    </source>
</evidence>
<sequence length="372" mass="39634">MSEQSSGPLLRTPLHALHVELGAKMVPFAGYDMPVQYPTGVLREHLHTRDKAGLFDVSHMGQAFFEGPDAIAALETLIPGDVAALADGQMRYTMLTDDKGCILDDLMVTRMSADRLFLVVNAGCKEDDYAHIQKKIGGRAKLTRREDRSLLALQGPAAATVLARIVPAVAQMNFMTALETTFDGVDAIITRSGYTGEDGYEISVPNESAVQVARRLLSQPDVLPIGLGARDSLRLEAGLCLYGHDIDTTTTPIEATLAWTISKRRRAEGGFPGAAIVQTQLADGPARKRVGIKPDGRAPAREGADVVDEHGAKIGTITSGGFGPSVEGPVAMGYVATAFAKIGTRVGLVVRGNTLPATVTAMPFAPHRYFKA</sequence>
<organism evidence="11 12">
    <name type="scientific">Roseiterribacter gracilis</name>
    <dbReference type="NCBI Taxonomy" id="2812848"/>
    <lineage>
        <taxon>Bacteria</taxon>
        <taxon>Pseudomonadati</taxon>
        <taxon>Pseudomonadota</taxon>
        <taxon>Alphaproteobacteria</taxon>
        <taxon>Rhodospirillales</taxon>
        <taxon>Roseiterribacteraceae</taxon>
        <taxon>Roseiterribacter</taxon>
    </lineage>
</organism>
<protein>
    <recommendedName>
        <fullName evidence="2">aminomethyltransferase</fullName>
        <ecNumber evidence="2">2.1.2.10</ecNumber>
    </recommendedName>
    <alternativeName>
        <fullName evidence="6">Glycine cleavage system T protein</fullName>
    </alternativeName>
</protein>
<dbReference type="FunFam" id="3.30.70.1400:FF:000001">
    <property type="entry name" value="Aminomethyltransferase"/>
    <property type="match status" value="1"/>
</dbReference>
<evidence type="ECO:0000256" key="4">
    <source>
        <dbReference type="ARBA" id="ARBA00022679"/>
    </source>
</evidence>
<dbReference type="InterPro" id="IPR029043">
    <property type="entry name" value="GcvT/YgfZ_C"/>
</dbReference>
<dbReference type="NCBIfam" id="TIGR00528">
    <property type="entry name" value="gcvT"/>
    <property type="match status" value="1"/>
</dbReference>
<dbReference type="PANTHER" id="PTHR43757">
    <property type="entry name" value="AMINOMETHYLTRANSFERASE"/>
    <property type="match status" value="1"/>
</dbReference>
<dbReference type="Gene3D" id="2.40.30.110">
    <property type="entry name" value="Aminomethyltransferase beta-barrel domains"/>
    <property type="match status" value="1"/>
</dbReference>
<dbReference type="Pfam" id="PF01571">
    <property type="entry name" value="GCV_T"/>
    <property type="match status" value="1"/>
</dbReference>
<dbReference type="InterPro" id="IPR013977">
    <property type="entry name" value="GcvT_C"/>
</dbReference>
<dbReference type="PANTHER" id="PTHR43757:SF2">
    <property type="entry name" value="AMINOMETHYLTRANSFERASE, MITOCHONDRIAL"/>
    <property type="match status" value="1"/>
</dbReference>
<dbReference type="InterPro" id="IPR028896">
    <property type="entry name" value="GcvT/YgfZ/DmdA"/>
</dbReference>
<evidence type="ECO:0000256" key="8">
    <source>
        <dbReference type="PIRSR" id="PIRSR006487-1"/>
    </source>
</evidence>
<dbReference type="Gene3D" id="3.30.1360.120">
    <property type="entry name" value="Probable tRNA modification gtpase trme, domain 1"/>
    <property type="match status" value="1"/>
</dbReference>
<dbReference type="NCBIfam" id="NF001567">
    <property type="entry name" value="PRK00389.1"/>
    <property type="match status" value="1"/>
</dbReference>
<keyword evidence="12" id="KW-1185">Reference proteome</keyword>
<evidence type="ECO:0000256" key="3">
    <source>
        <dbReference type="ARBA" id="ARBA00022576"/>
    </source>
</evidence>
<name>A0A8S8XIR9_9PROT</name>
<dbReference type="FunFam" id="4.10.1250.10:FF:000002">
    <property type="entry name" value="Aminomethyltransferase"/>
    <property type="match status" value="1"/>
</dbReference>
<evidence type="ECO:0000259" key="10">
    <source>
        <dbReference type="Pfam" id="PF08669"/>
    </source>
</evidence>
<evidence type="ECO:0000256" key="2">
    <source>
        <dbReference type="ARBA" id="ARBA00012616"/>
    </source>
</evidence>